<dbReference type="RefSeq" id="WP_012574325.1">
    <property type="nucleotide sequence ID" value="NC_011567.1"/>
</dbReference>
<dbReference type="AlphaFoldDB" id="B7GH63"/>
<gene>
    <name evidence="2" type="ordered locus">Aflv_0639</name>
</gene>
<dbReference type="SUPFAM" id="SSF47413">
    <property type="entry name" value="lambda repressor-like DNA-binding domains"/>
    <property type="match status" value="1"/>
</dbReference>
<dbReference type="InterPro" id="IPR010982">
    <property type="entry name" value="Lambda_DNA-bd_dom_sf"/>
</dbReference>
<dbReference type="Pfam" id="PF01381">
    <property type="entry name" value="HTH_3"/>
    <property type="match status" value="1"/>
</dbReference>
<dbReference type="HOGENOM" id="CLU_066192_46_7_9"/>
<dbReference type="eggNOG" id="COG1476">
    <property type="taxonomic scope" value="Bacteria"/>
</dbReference>
<dbReference type="PROSITE" id="PS50943">
    <property type="entry name" value="HTH_CROC1"/>
    <property type="match status" value="1"/>
</dbReference>
<feature type="domain" description="HTH cro/C1-type" evidence="1">
    <location>
        <begin position="5"/>
        <end position="59"/>
    </location>
</feature>
<name>B7GH63_ANOFW</name>
<dbReference type="EMBL" id="CP000922">
    <property type="protein sequence ID" value="ACJ33019.1"/>
    <property type="molecule type" value="Genomic_DNA"/>
</dbReference>
<evidence type="ECO:0000313" key="2">
    <source>
        <dbReference type="EMBL" id="ACJ33019.1"/>
    </source>
</evidence>
<dbReference type="KEGG" id="afl:Aflv_0639"/>
<evidence type="ECO:0000259" key="1">
    <source>
        <dbReference type="PROSITE" id="PS50943"/>
    </source>
</evidence>
<dbReference type="Proteomes" id="UP000000742">
    <property type="component" value="Chromosome"/>
</dbReference>
<dbReference type="GeneID" id="7036896"/>
<dbReference type="GO" id="GO:0003677">
    <property type="term" value="F:DNA binding"/>
    <property type="evidence" value="ECO:0007669"/>
    <property type="project" value="InterPro"/>
</dbReference>
<dbReference type="InterPro" id="IPR001387">
    <property type="entry name" value="Cro/C1-type_HTH"/>
</dbReference>
<dbReference type="SMART" id="SM00530">
    <property type="entry name" value="HTH_XRE"/>
    <property type="match status" value="1"/>
</dbReference>
<evidence type="ECO:0000313" key="3">
    <source>
        <dbReference type="Proteomes" id="UP000000742"/>
    </source>
</evidence>
<dbReference type="STRING" id="491915.Aflv_0639"/>
<sequence length="71" mass="8431">MKYTIAQARALASLSQKEMAKRLGVCEKTYIDYEKYRKIFRMDMAYKFSKITGIEMDQIIFFDKDVQKICS</sequence>
<organism evidence="2 3">
    <name type="scientific">Anoxybacillus flavithermus (strain DSM 21510 / WK1)</name>
    <dbReference type="NCBI Taxonomy" id="491915"/>
    <lineage>
        <taxon>Bacteria</taxon>
        <taxon>Bacillati</taxon>
        <taxon>Bacillota</taxon>
        <taxon>Bacilli</taxon>
        <taxon>Bacillales</taxon>
        <taxon>Anoxybacillaceae</taxon>
        <taxon>Anoxybacillus</taxon>
    </lineage>
</organism>
<dbReference type="CDD" id="cd00093">
    <property type="entry name" value="HTH_XRE"/>
    <property type="match status" value="1"/>
</dbReference>
<reference evidence="2 3" key="1">
    <citation type="journal article" date="2008" name="Genome Biol.">
        <title>Encapsulated in silica: genome, proteome and physiology of the thermophilic bacterium Anoxybacillus flavithermus WK1.</title>
        <authorList>
            <person name="Saw J.H."/>
            <person name="Mountain B.W."/>
            <person name="Feng L."/>
            <person name="Omelchenko M.V."/>
            <person name="Hou S."/>
            <person name="Saito J.A."/>
            <person name="Stott M.B."/>
            <person name="Li D."/>
            <person name="Zhao G."/>
            <person name="Wu J."/>
            <person name="Galperin M.Y."/>
            <person name="Koonin E.V."/>
            <person name="Makarova K.S."/>
            <person name="Wolf Y.I."/>
            <person name="Rigden D.J."/>
            <person name="Dunfield P.F."/>
            <person name="Wang L."/>
            <person name="Alam M."/>
        </authorList>
    </citation>
    <scope>NUCLEOTIDE SEQUENCE [LARGE SCALE GENOMIC DNA]</scope>
    <source>
        <strain evidence="3">DSM 21510 / WK1</strain>
    </source>
</reference>
<accession>B7GH63</accession>
<protein>
    <submittedName>
        <fullName evidence="2">Predicted transcriptional regulator, xre family</fullName>
    </submittedName>
</protein>
<dbReference type="Gene3D" id="1.10.260.40">
    <property type="entry name" value="lambda repressor-like DNA-binding domains"/>
    <property type="match status" value="1"/>
</dbReference>
<proteinExistence type="predicted"/>